<name>A0A4V2MKY9_9SPHI</name>
<sequence length="124" mass="15308">MKVYKEPKELSQHDRMPGDFKVLWPIVKDAFAKRLWLFNKDNRLWYTPEEFLESYQKKQMNNYEVNTVKQNLVIRDPRDGNMAYHKEVERRTERYHQEIGELRIKGEVFLNKVIEYYQSKQHRL</sequence>
<dbReference type="EMBL" id="SJSL01000005">
    <property type="protein sequence ID" value="TCC99936.1"/>
    <property type="molecule type" value="Genomic_DNA"/>
</dbReference>
<evidence type="ECO:0000313" key="1">
    <source>
        <dbReference type="EMBL" id="TCC99936.1"/>
    </source>
</evidence>
<evidence type="ECO:0000313" key="2">
    <source>
        <dbReference type="Proteomes" id="UP000293347"/>
    </source>
</evidence>
<dbReference type="Proteomes" id="UP000293347">
    <property type="component" value="Unassembled WGS sequence"/>
</dbReference>
<keyword evidence="2" id="KW-1185">Reference proteome</keyword>
<organism evidence="1 2">
    <name type="scientific">Pedobacter psychroterrae</name>
    <dbReference type="NCBI Taxonomy" id="2530453"/>
    <lineage>
        <taxon>Bacteria</taxon>
        <taxon>Pseudomonadati</taxon>
        <taxon>Bacteroidota</taxon>
        <taxon>Sphingobacteriia</taxon>
        <taxon>Sphingobacteriales</taxon>
        <taxon>Sphingobacteriaceae</taxon>
        <taxon>Pedobacter</taxon>
    </lineage>
</organism>
<proteinExistence type="predicted"/>
<accession>A0A4V2MKY9</accession>
<dbReference type="AlphaFoldDB" id="A0A4V2MKY9"/>
<dbReference type="RefSeq" id="WP_131597271.1">
    <property type="nucleotide sequence ID" value="NZ_SJSL01000005.1"/>
</dbReference>
<comment type="caution">
    <text evidence="1">The sequence shown here is derived from an EMBL/GenBank/DDBJ whole genome shotgun (WGS) entry which is preliminary data.</text>
</comment>
<reference evidence="1 2" key="1">
    <citation type="submission" date="2019-02" db="EMBL/GenBank/DDBJ databases">
        <title>Pedobacter sp. RP-1-14 sp. nov., isolated from Arctic soil.</title>
        <authorList>
            <person name="Dahal R.H."/>
        </authorList>
    </citation>
    <scope>NUCLEOTIDE SEQUENCE [LARGE SCALE GENOMIC DNA]</scope>
    <source>
        <strain evidence="1 2">RP-1-14</strain>
    </source>
</reference>
<gene>
    <name evidence="1" type="ORF">EZ437_17000</name>
</gene>
<dbReference type="OrthoDB" id="765612at2"/>
<protein>
    <submittedName>
        <fullName evidence="1">Uncharacterized protein</fullName>
    </submittedName>
</protein>